<dbReference type="RefSeq" id="WP_054493110.1">
    <property type="nucleotide sequence ID" value="NZ_BBZA01000128.1"/>
</dbReference>
<dbReference type="Pfam" id="PF10672">
    <property type="entry name" value="Methyltrans_SAM"/>
    <property type="match status" value="1"/>
</dbReference>
<keyword evidence="1 6" id="KW-0489">Methyltransferase</keyword>
<dbReference type="Gene3D" id="3.30.750.80">
    <property type="entry name" value="RNA methyltransferase domain (HRMD) like"/>
    <property type="match status" value="1"/>
</dbReference>
<dbReference type="STRING" id="872965.SE16_05075"/>
<keyword evidence="3" id="KW-0949">S-adenosyl-L-methionine</keyword>
<evidence type="ECO:0000313" key="6">
    <source>
        <dbReference type="EMBL" id="GAP63246.1"/>
    </source>
</evidence>
<dbReference type="Pfam" id="PF17785">
    <property type="entry name" value="PUA_3"/>
    <property type="match status" value="1"/>
</dbReference>
<dbReference type="InterPro" id="IPR036974">
    <property type="entry name" value="PUA_sf"/>
</dbReference>
<evidence type="ECO:0000256" key="2">
    <source>
        <dbReference type="ARBA" id="ARBA00022679"/>
    </source>
</evidence>
<dbReference type="EC" id="2.1.1.191" evidence="6"/>
<gene>
    <name evidence="6" type="primary">rlmI</name>
    <name evidence="6" type="ORF">ARMA_1669</name>
    <name evidence="7" type="ORF">SE16_05075</name>
</gene>
<proteinExistence type="predicted"/>
<dbReference type="OrthoDB" id="9805492at2"/>
<evidence type="ECO:0000313" key="9">
    <source>
        <dbReference type="Proteomes" id="UP000050502"/>
    </source>
</evidence>
<dbReference type="PATRIC" id="fig|872965.6.peg.1036"/>
<dbReference type="CDD" id="cd11572">
    <property type="entry name" value="RlmI_M_like"/>
    <property type="match status" value="1"/>
</dbReference>
<reference evidence="7 9" key="2">
    <citation type="submission" date="2015-07" db="EMBL/GenBank/DDBJ databases">
        <title>Whole genome sequence of Ardenticatena maritima DSM 23922.</title>
        <authorList>
            <person name="Hemp J."/>
            <person name="Ward L.M."/>
            <person name="Pace L.A."/>
            <person name="Fischer W.W."/>
        </authorList>
    </citation>
    <scope>NUCLEOTIDE SEQUENCE [LARGE SCALE GENOMIC DNA]</scope>
    <source>
        <strain evidence="7 9">110S</strain>
    </source>
</reference>
<dbReference type="Gene3D" id="2.30.130.10">
    <property type="entry name" value="PUA domain"/>
    <property type="match status" value="1"/>
</dbReference>
<reference evidence="6 8" key="1">
    <citation type="journal article" date="2015" name="Genome Announc.">
        <title>Draft Genome Sequence of a Heterotrophic Facultative Anaerobic Thermophilic Bacterium, Ardenticatena maritima Strain 110ST.</title>
        <authorList>
            <person name="Kawaichi S."/>
            <person name="Yoshida T."/>
            <person name="Sako Y."/>
            <person name="Nakamura R."/>
        </authorList>
    </citation>
    <scope>NUCLEOTIDE SEQUENCE [LARGE SCALE GENOMIC DNA]</scope>
    <source>
        <strain evidence="6 8">110S</strain>
    </source>
</reference>
<evidence type="ECO:0000259" key="5">
    <source>
        <dbReference type="Pfam" id="PF17785"/>
    </source>
</evidence>
<sequence length="390" mass="43722">MSIREIRLPADLKPALLSGHPWIYRDHIPPNTYLKNGSWVRVSAGNVAAYGIWDAHGPIAVRLFSRHTIPDIAWVEARVREAWDVRAPLRARGDTNAYRWLYGESDGLPGIVVDLYDRHAILRTYTDSVRKLVPWVVAALRRVAPVDGIAERQEDEFGEPRWHVHWGQRPPDELVVLENGWHMYANLLHGQKTGLFLDQRENRRELMRWCGGKRVLNCFAYNGGFSLAAALGGARFVESVDVAANALEDARRTFALNGLDPDAHAFTRADVFDLLEQYAREGRTFDVVVLDPPSFARSKNQRHKAIRAYTRLNALALNLIPPGGLLVSSSCTAQVSHADFLNMLATAAAKAGRRLRILHDAGQPLDHPVPPHFPEGRYLKFVIAHVADVA</sequence>
<dbReference type="PANTHER" id="PTHR43042:SF3">
    <property type="entry name" value="RIBOSOMAL RNA LARGE SUBUNIT METHYLTRANSFERASE YWBD-RELATED"/>
    <property type="match status" value="1"/>
</dbReference>
<dbReference type="CDD" id="cd02440">
    <property type="entry name" value="AdoMet_MTases"/>
    <property type="match status" value="1"/>
</dbReference>
<dbReference type="GO" id="GO:0032259">
    <property type="term" value="P:methylation"/>
    <property type="evidence" value="ECO:0007669"/>
    <property type="project" value="UniProtKB-KW"/>
</dbReference>
<evidence type="ECO:0000313" key="7">
    <source>
        <dbReference type="EMBL" id="KPL88229.1"/>
    </source>
</evidence>
<comment type="caution">
    <text evidence="6">The sequence shown here is derived from an EMBL/GenBank/DDBJ whole genome shotgun (WGS) entry which is preliminary data.</text>
</comment>
<dbReference type="InterPro" id="IPR029063">
    <property type="entry name" value="SAM-dependent_MTases_sf"/>
</dbReference>
<evidence type="ECO:0000256" key="1">
    <source>
        <dbReference type="ARBA" id="ARBA00022603"/>
    </source>
</evidence>
<dbReference type="FunCoup" id="A0A0M8K9V7">
    <property type="interactions" value="226"/>
</dbReference>
<evidence type="ECO:0000313" key="8">
    <source>
        <dbReference type="Proteomes" id="UP000037784"/>
    </source>
</evidence>
<feature type="domain" description="RlmI-like PUA" evidence="5">
    <location>
        <begin position="12"/>
        <end position="66"/>
    </location>
</feature>
<evidence type="ECO:0000259" key="4">
    <source>
        <dbReference type="Pfam" id="PF10672"/>
    </source>
</evidence>
<feature type="domain" description="S-adenosylmethionine-dependent methyltransferase" evidence="4">
    <location>
        <begin position="172"/>
        <end position="341"/>
    </location>
</feature>
<dbReference type="InterPro" id="IPR041532">
    <property type="entry name" value="RlmI-like_PUA"/>
</dbReference>
<organism evidence="6 8">
    <name type="scientific">Ardenticatena maritima</name>
    <dbReference type="NCBI Taxonomy" id="872965"/>
    <lineage>
        <taxon>Bacteria</taxon>
        <taxon>Bacillati</taxon>
        <taxon>Chloroflexota</taxon>
        <taxon>Ardenticatenia</taxon>
        <taxon>Ardenticatenales</taxon>
        <taxon>Ardenticatenaceae</taxon>
        <taxon>Ardenticatena</taxon>
    </lineage>
</organism>
<dbReference type="GO" id="GO:0008168">
    <property type="term" value="F:methyltransferase activity"/>
    <property type="evidence" value="ECO:0007669"/>
    <property type="project" value="UniProtKB-KW"/>
</dbReference>
<dbReference type="EMBL" id="LGKN01000004">
    <property type="protein sequence ID" value="KPL88229.1"/>
    <property type="molecule type" value="Genomic_DNA"/>
</dbReference>
<protein>
    <submittedName>
        <fullName evidence="6">23S rRNA (Cytosine1962-C5)-methyltransferase</fullName>
        <ecNumber evidence="6">2.1.1.191</ecNumber>
    </submittedName>
</protein>
<dbReference type="EMBL" id="BBZA01000128">
    <property type="protein sequence ID" value="GAP63246.1"/>
    <property type="molecule type" value="Genomic_DNA"/>
</dbReference>
<keyword evidence="8" id="KW-1185">Reference proteome</keyword>
<accession>A0A0M8K9V7</accession>
<dbReference type="Proteomes" id="UP000037784">
    <property type="component" value="Unassembled WGS sequence"/>
</dbReference>
<keyword evidence="2 6" id="KW-0808">Transferase</keyword>
<dbReference type="SUPFAM" id="SSF53335">
    <property type="entry name" value="S-adenosyl-L-methionine-dependent methyltransferases"/>
    <property type="match status" value="1"/>
</dbReference>
<dbReference type="Gene3D" id="3.40.50.150">
    <property type="entry name" value="Vaccinia Virus protein VP39"/>
    <property type="match status" value="1"/>
</dbReference>
<dbReference type="Proteomes" id="UP000050502">
    <property type="component" value="Unassembled WGS sequence"/>
</dbReference>
<dbReference type="AlphaFoldDB" id="A0A0M8K9V7"/>
<name>A0A0M8K9V7_9CHLR</name>
<dbReference type="GO" id="GO:0003723">
    <property type="term" value="F:RNA binding"/>
    <property type="evidence" value="ECO:0007669"/>
    <property type="project" value="InterPro"/>
</dbReference>
<dbReference type="InParanoid" id="A0A0M8K9V7"/>
<dbReference type="PANTHER" id="PTHR43042">
    <property type="entry name" value="SAM-DEPENDENT METHYLTRANSFERASE"/>
    <property type="match status" value="1"/>
</dbReference>
<reference evidence="8" key="3">
    <citation type="submission" date="2015-08" db="EMBL/GenBank/DDBJ databases">
        <title>Draft Genome Sequence of a Heterotrophic Facultative Anaerobic Bacterium Ardenticatena maritima Strain 110S.</title>
        <authorList>
            <person name="Kawaichi S."/>
            <person name="Yoshida T."/>
            <person name="Sako Y."/>
            <person name="Nakamura R."/>
        </authorList>
    </citation>
    <scope>NUCLEOTIDE SEQUENCE [LARGE SCALE GENOMIC DNA]</scope>
    <source>
        <strain evidence="8">110S</strain>
    </source>
</reference>
<evidence type="ECO:0000256" key="3">
    <source>
        <dbReference type="ARBA" id="ARBA00022691"/>
    </source>
</evidence>
<dbReference type="InterPro" id="IPR019614">
    <property type="entry name" value="SAM-dep_methyl-trfase"/>
</dbReference>